<dbReference type="EMBL" id="JABFDN010000013">
    <property type="protein sequence ID" value="NPU68840.1"/>
    <property type="molecule type" value="Genomic_DNA"/>
</dbReference>
<dbReference type="RefSeq" id="WP_172113894.1">
    <property type="nucleotide sequence ID" value="NZ_JABFDM010000008.1"/>
</dbReference>
<dbReference type="NCBIfam" id="TIGR02241">
    <property type="entry name" value="conserved hypothetical phage tail region protein"/>
    <property type="match status" value="1"/>
</dbReference>
<accession>A0ABX2CN46</accession>
<keyword evidence="2" id="KW-1185">Reference proteome</keyword>
<evidence type="ECO:0000313" key="2">
    <source>
        <dbReference type="Proteomes" id="UP000886476"/>
    </source>
</evidence>
<name>A0ABX2CN46_9BRAD</name>
<organism evidence="1 2">
    <name type="scientific">Bradyrhizobium aeschynomenes</name>
    <dbReference type="NCBI Taxonomy" id="2734909"/>
    <lineage>
        <taxon>Bacteria</taxon>
        <taxon>Pseudomonadati</taxon>
        <taxon>Pseudomonadota</taxon>
        <taxon>Alphaproteobacteria</taxon>
        <taxon>Hyphomicrobiales</taxon>
        <taxon>Nitrobacteraceae</taxon>
        <taxon>Bradyrhizobium</taxon>
    </lineage>
</organism>
<dbReference type="Pfam" id="PF06841">
    <property type="entry name" value="Phage_T4_gp19"/>
    <property type="match status" value="1"/>
</dbReference>
<comment type="caution">
    <text evidence="1">The sequence shown here is derived from an EMBL/GenBank/DDBJ whole genome shotgun (WGS) entry which is preliminary data.</text>
</comment>
<dbReference type="InterPro" id="IPR010667">
    <property type="entry name" value="Phage_T4_Gp19"/>
</dbReference>
<gene>
    <name evidence="1" type="ORF">HL667_27825</name>
</gene>
<protein>
    <submittedName>
        <fullName evidence="1">Phage tail protein</fullName>
    </submittedName>
</protein>
<dbReference type="PANTHER" id="PTHR38009">
    <property type="entry name" value="CONSERVED HYPOTHETICAL PHAGE TAIL PROTEIN"/>
    <property type="match status" value="1"/>
</dbReference>
<dbReference type="PANTHER" id="PTHR38009:SF1">
    <property type="entry name" value="CONSERVED HYPOTHETICAL PHAGE TAIL PROTEIN"/>
    <property type="match status" value="1"/>
</dbReference>
<reference evidence="1" key="1">
    <citation type="submission" date="2020-05" db="EMBL/GenBank/DDBJ databases">
        <title>Nod-independent and nitrogen-fixing Bradyrhizobium aeschynomene sp. nov. isolated from nodules of Aeschynomene indica.</title>
        <authorList>
            <person name="Zhang Z."/>
        </authorList>
    </citation>
    <scope>NUCLEOTIDE SEQUENCE</scope>
    <source>
        <strain evidence="1">83012</strain>
    </source>
</reference>
<sequence length="157" mass="16877">MAVSASEIKATYPLPVYNFRVEIGPNAVAFSEVSGLSIHYEVTTFKESPTGGGSAGPRIIHMPSQPQPVNITLKKGVARTASVSALYSWIKTVSLNQVEKKDVVIRLCDEQGKPVISWTVINAFPTKLDGPAFDAKSNEVAVESLELRADAITMTEG</sequence>
<proteinExistence type="predicted"/>
<evidence type="ECO:0000313" key="1">
    <source>
        <dbReference type="EMBL" id="NPU68840.1"/>
    </source>
</evidence>
<dbReference type="Proteomes" id="UP000886476">
    <property type="component" value="Unassembled WGS sequence"/>
</dbReference>
<dbReference type="InterPro" id="IPR011747">
    <property type="entry name" value="CHP02241"/>
</dbReference>